<dbReference type="PROSITE" id="PS51383">
    <property type="entry name" value="YJEF_C_3"/>
    <property type="match status" value="1"/>
</dbReference>
<dbReference type="HAMAP" id="MF_01965">
    <property type="entry name" value="NADHX_dehydratase"/>
    <property type="match status" value="1"/>
</dbReference>
<dbReference type="NCBIfam" id="TIGR00196">
    <property type="entry name" value="yjeF_cterm"/>
    <property type="match status" value="1"/>
</dbReference>
<feature type="binding site" evidence="7">
    <location>
        <position position="278"/>
    </location>
    <ligand>
        <name>(6S)-NADPHX</name>
        <dbReference type="ChEBI" id="CHEBI:64076"/>
    </ligand>
</feature>
<dbReference type="GO" id="GO:0047453">
    <property type="term" value="F:ATP-dependent NAD(P)H-hydrate dehydratase activity"/>
    <property type="evidence" value="ECO:0007669"/>
    <property type="project" value="UniProtKB-UniRule"/>
</dbReference>
<evidence type="ECO:0000256" key="6">
    <source>
        <dbReference type="ARBA" id="ARBA00047472"/>
    </source>
</evidence>
<dbReference type="Proteomes" id="UP000678393">
    <property type="component" value="Unassembled WGS sequence"/>
</dbReference>
<evidence type="ECO:0000256" key="4">
    <source>
        <dbReference type="ARBA" id="ARBA00023027"/>
    </source>
</evidence>
<evidence type="ECO:0000256" key="3">
    <source>
        <dbReference type="ARBA" id="ARBA00022857"/>
    </source>
</evidence>
<reference evidence="9" key="1">
    <citation type="submission" date="2021-04" db="EMBL/GenBank/DDBJ databases">
        <authorList>
            <consortium name="Molecular Ecology Group"/>
        </authorList>
    </citation>
    <scope>NUCLEOTIDE SEQUENCE</scope>
</reference>
<name>A0A8S3Z124_9EUPU</name>
<keyword evidence="10" id="KW-1185">Reference proteome</keyword>
<accession>A0A8S3Z124</accession>
<dbReference type="EC" id="4.2.1.93" evidence="7"/>
<feature type="binding site" evidence="7">
    <location>
        <position position="156"/>
    </location>
    <ligand>
        <name>(6S)-NADPHX</name>
        <dbReference type="ChEBI" id="CHEBI:64076"/>
    </ligand>
</feature>
<proteinExistence type="inferred from homology"/>
<dbReference type="PANTHER" id="PTHR12592">
    <property type="entry name" value="ATP-DEPENDENT (S)-NAD(P)H-HYDRATE DEHYDRATASE FAMILY MEMBER"/>
    <property type="match status" value="1"/>
</dbReference>
<dbReference type="PANTHER" id="PTHR12592:SF0">
    <property type="entry name" value="ATP-DEPENDENT (S)-NAD(P)H-HYDRATE DEHYDRATASE"/>
    <property type="match status" value="1"/>
</dbReference>
<dbReference type="InterPro" id="IPR000631">
    <property type="entry name" value="CARKD"/>
</dbReference>
<evidence type="ECO:0000256" key="7">
    <source>
        <dbReference type="HAMAP-Rule" id="MF_03157"/>
    </source>
</evidence>
<protein>
    <recommendedName>
        <fullName evidence="7">ATP-dependent (S)-NAD(P)H-hydrate dehydratase</fullName>
        <ecNumber evidence="7">4.2.1.93</ecNumber>
    </recommendedName>
    <alternativeName>
        <fullName evidence="7">ATP-dependent NAD(P)HX dehydratase</fullName>
    </alternativeName>
</protein>
<evidence type="ECO:0000313" key="9">
    <source>
        <dbReference type="EMBL" id="CAG5121031.1"/>
    </source>
</evidence>
<gene>
    <name evidence="9" type="ORF">CUNI_LOCUS6589</name>
</gene>
<evidence type="ECO:0000256" key="1">
    <source>
        <dbReference type="ARBA" id="ARBA00022741"/>
    </source>
</evidence>
<keyword evidence="7" id="KW-0597">Phosphoprotein</keyword>
<dbReference type="AlphaFoldDB" id="A0A8S3Z124"/>
<organism evidence="9 10">
    <name type="scientific">Candidula unifasciata</name>
    <dbReference type="NCBI Taxonomy" id="100452"/>
    <lineage>
        <taxon>Eukaryota</taxon>
        <taxon>Metazoa</taxon>
        <taxon>Spiralia</taxon>
        <taxon>Lophotrochozoa</taxon>
        <taxon>Mollusca</taxon>
        <taxon>Gastropoda</taxon>
        <taxon>Heterobranchia</taxon>
        <taxon>Euthyneura</taxon>
        <taxon>Panpulmonata</taxon>
        <taxon>Eupulmonata</taxon>
        <taxon>Stylommatophora</taxon>
        <taxon>Helicina</taxon>
        <taxon>Helicoidea</taxon>
        <taxon>Geomitridae</taxon>
        <taxon>Candidula</taxon>
    </lineage>
</organism>
<evidence type="ECO:0000256" key="2">
    <source>
        <dbReference type="ARBA" id="ARBA00022840"/>
    </source>
</evidence>
<dbReference type="SUPFAM" id="SSF53613">
    <property type="entry name" value="Ribokinase-like"/>
    <property type="match status" value="1"/>
</dbReference>
<keyword evidence="1 7" id="KW-0547">Nucleotide-binding</keyword>
<dbReference type="EMBL" id="CAJHNH020001012">
    <property type="protein sequence ID" value="CAG5121031.1"/>
    <property type="molecule type" value="Genomic_DNA"/>
</dbReference>
<comment type="catalytic activity">
    <reaction evidence="6 7">
        <text>(6S)-NADPHX + ATP = ADP + phosphate + NADPH + H(+)</text>
        <dbReference type="Rhea" id="RHEA:32231"/>
        <dbReference type="ChEBI" id="CHEBI:15378"/>
        <dbReference type="ChEBI" id="CHEBI:30616"/>
        <dbReference type="ChEBI" id="CHEBI:43474"/>
        <dbReference type="ChEBI" id="CHEBI:57783"/>
        <dbReference type="ChEBI" id="CHEBI:64076"/>
        <dbReference type="ChEBI" id="CHEBI:456216"/>
        <dbReference type="EC" id="4.2.1.93"/>
    </reaction>
</comment>
<keyword evidence="2 7" id="KW-0067">ATP-binding</keyword>
<evidence type="ECO:0000259" key="8">
    <source>
        <dbReference type="PROSITE" id="PS51383"/>
    </source>
</evidence>
<feature type="binding site" evidence="7">
    <location>
        <begin position="268"/>
        <end position="277"/>
    </location>
    <ligand>
        <name>ATP</name>
        <dbReference type="ChEBI" id="CHEBI:30616"/>
    </ligand>
</feature>
<dbReference type="GO" id="GO:0005524">
    <property type="term" value="F:ATP binding"/>
    <property type="evidence" value="ECO:0007669"/>
    <property type="project" value="UniProtKB-KW"/>
</dbReference>
<feature type="binding site" evidence="7">
    <location>
        <begin position="249"/>
        <end position="253"/>
    </location>
    <ligand>
        <name>ATP</name>
        <dbReference type="ChEBI" id="CHEBI:30616"/>
    </ligand>
</feature>
<comment type="caution">
    <text evidence="9">The sequence shown here is derived from an EMBL/GenBank/DDBJ whole genome shotgun (WGS) entry which is preliminary data.</text>
</comment>
<comment type="cofactor">
    <cofactor evidence="7">
        <name>Mg(2+)</name>
        <dbReference type="ChEBI" id="CHEBI:18420"/>
    </cofactor>
</comment>
<dbReference type="OrthoDB" id="8110916at2759"/>
<evidence type="ECO:0000313" key="10">
    <source>
        <dbReference type="Proteomes" id="UP000678393"/>
    </source>
</evidence>
<dbReference type="InterPro" id="IPR029056">
    <property type="entry name" value="Ribokinase-like"/>
</dbReference>
<keyword evidence="5 7" id="KW-0456">Lyase</keyword>
<dbReference type="FunFam" id="3.40.1190.20:FF:000028">
    <property type="entry name" value="ATP-dependent (S)-NAD(P)H-hydrate dehydratase"/>
    <property type="match status" value="1"/>
</dbReference>
<dbReference type="CDD" id="cd01171">
    <property type="entry name" value="YXKO-related"/>
    <property type="match status" value="1"/>
</dbReference>
<feature type="domain" description="YjeF C-terminal" evidence="8">
    <location>
        <begin position="56"/>
        <end position="352"/>
    </location>
</feature>
<dbReference type="GO" id="GO:0046496">
    <property type="term" value="P:nicotinamide nucleotide metabolic process"/>
    <property type="evidence" value="ECO:0007669"/>
    <property type="project" value="UniProtKB-UniRule"/>
</dbReference>
<evidence type="ECO:0000256" key="5">
    <source>
        <dbReference type="ARBA" id="ARBA00023239"/>
    </source>
</evidence>
<dbReference type="GO" id="GO:0110051">
    <property type="term" value="P:metabolite repair"/>
    <property type="evidence" value="ECO:0007669"/>
    <property type="project" value="TreeGrafter"/>
</dbReference>
<dbReference type="Pfam" id="PF01256">
    <property type="entry name" value="Carb_kinase"/>
    <property type="match status" value="1"/>
</dbReference>
<keyword evidence="3" id="KW-0521">NADP</keyword>
<comment type="function">
    <text evidence="7">Catalyzes the dehydration of the S-form of NAD(P)HX at the expense of ATP, which is converted to ADP. Together with NAD(P)HX epimerase, which catalyzes the epimerization of the S- and R-forms, the enzyme allows the repair of both epimers of NAD(P)HX, a damaged form of NAD(P)H that is a result of enzymatic or heat-dependent hydration.</text>
</comment>
<dbReference type="Gene3D" id="3.40.1190.20">
    <property type="match status" value="1"/>
</dbReference>
<sequence length="354" mass="38817">MLSLPTLLFSAFKRPLPLITGKFSHLRPFDNYFVTSESSFSSEQLRHMSSHSPVQLLEMVKSVIPPLHYEMHKGQAGRLAIIGGCQEYTGAPYFAAISALKVGADLSHVFCSSDAATVIKSYSPELIVHPLLDRQNAIDEISQWLPRFHSLVVGPGLGRDSHLLKTAAAVIQKALVQKLPLVIDADGLFLITQDPSLVQGLSNVILTPNAAEFGRLYRKVFDREPDPTEPIISVKELCRKLGHVTIVHKGLHDIISDGEQVLVCSEQGSPRRCGGQGDLLSGSMGVFAFWSTVSHQKVEEGSLLKIYGPGICAAYAACALTRICSRRAFEVHGRSMTTTDLISQIQESFEYLFT</sequence>
<feature type="binding site" evidence="7">
    <location>
        <begin position="209"/>
        <end position="215"/>
    </location>
    <ligand>
        <name>(6S)-NADPHX</name>
        <dbReference type="ChEBI" id="CHEBI:64076"/>
    </ligand>
</feature>
<comment type="similarity">
    <text evidence="7">Belongs to the NnrD/CARKD family.</text>
</comment>
<comment type="catalytic activity">
    <reaction evidence="7">
        <text>(6S)-NADHX + ATP = ADP + phosphate + NADH + H(+)</text>
        <dbReference type="Rhea" id="RHEA:19017"/>
        <dbReference type="ChEBI" id="CHEBI:15378"/>
        <dbReference type="ChEBI" id="CHEBI:30616"/>
        <dbReference type="ChEBI" id="CHEBI:43474"/>
        <dbReference type="ChEBI" id="CHEBI:57945"/>
        <dbReference type="ChEBI" id="CHEBI:64074"/>
        <dbReference type="ChEBI" id="CHEBI:456216"/>
        <dbReference type="EC" id="4.2.1.93"/>
    </reaction>
</comment>
<keyword evidence="4 7" id="KW-0520">NAD</keyword>